<dbReference type="RefSeq" id="WP_004962831.1">
    <property type="nucleotide sequence ID" value="NZ_LR134117.1"/>
</dbReference>
<dbReference type="Pfam" id="PF10139">
    <property type="entry name" value="Virul_Fac"/>
    <property type="match status" value="4"/>
</dbReference>
<reference evidence="1 2" key="1">
    <citation type="submission" date="2018-12" db="EMBL/GenBank/DDBJ databases">
        <authorList>
            <consortium name="Pathogen Informatics"/>
        </authorList>
    </citation>
    <scope>NUCLEOTIDE SEQUENCE [LARGE SCALE GENOMIC DNA]</scope>
    <source>
        <strain evidence="1 2">NCTC11214</strain>
    </source>
</reference>
<organism evidence="1 2">
    <name type="scientific">Serratia odorifera</name>
    <dbReference type="NCBI Taxonomy" id="618"/>
    <lineage>
        <taxon>Bacteria</taxon>
        <taxon>Pseudomonadati</taxon>
        <taxon>Pseudomonadota</taxon>
        <taxon>Gammaproteobacteria</taxon>
        <taxon>Enterobacterales</taxon>
        <taxon>Yersiniaceae</taxon>
        <taxon>Serratia</taxon>
    </lineage>
</organism>
<dbReference type="Proteomes" id="UP000281391">
    <property type="component" value="Chromosome"/>
</dbReference>
<dbReference type="PIRSF" id="PIRSF034586">
    <property type="entry name" value="Vir_effector_SfrC"/>
    <property type="match status" value="1"/>
</dbReference>
<protein>
    <submittedName>
        <fullName evidence="1">Bacterial virulence factor</fullName>
    </submittedName>
</protein>
<dbReference type="KEGG" id="sof:NCTC11214_04360"/>
<dbReference type="AlphaFoldDB" id="A0A447KYN4"/>
<evidence type="ECO:0000313" key="1">
    <source>
        <dbReference type="EMBL" id="VDZ63193.1"/>
    </source>
</evidence>
<dbReference type="InterPro" id="IPR017030">
    <property type="entry name" value="Vir_effector_SfrC"/>
</dbReference>
<sequence length="723" mass="79190">MNPLTVNTLVQQARQTALTIGNLADWLNHARQRSARLAIEADRLQLALQRCQHDAERLAQAASDVFSIGIYGRVQAENASLAVILGRQTMQVAQPTLTLRYRHSATIAAPRLTLLTEADLITLLFITAGAPPLDEQQLNQQLAALSQRRQTAAVAGMSSRCVASLRDALLRHRPQMPPANAFWMAASNLAPYLGIDHRAQLFSPLWNSQPQLTGLYRQLAHSLHGLGSRHIQLMKGELPYLDGIIDGSLATHLNSPLDSSVQIATLAGDEANRRAFSLAELALLSVELCLSQPVENDPFSEPVDILDIPAGVDGDTSTPIQRLMQAKRACQLAYCTDRRQPQLLLVGSTTTRHQDVAEVGKALTDWQQRQQAEQPPLCGDGKPDLMWVFSHHRASAGQKKLDDAVQRYVSASGAQWGSLLALDASDIRRMLAYLAAAAKATTQRQRIGGLLQALRREVRETLLGSWHQSAESQGRQRRQTAQHLLKALQARTGVHGELLERLLPERDRLRRLQRQTCSVGSSVDDPFSIGVELDLLTNASHSQNVTPDNHAFADALFADWIGHLRALPYHDAVRKLLAVDQTTLNLLVDELVNAAFRLELAAQLRHSLATAGSAADRQISQALSVLGDFVAWLGFQHLPASQRPASRIHHGQPIFVSVAQLDTARPARLTQLAATPVNGAAFYIYDWLVGLDALIEQNDGHDAASSLDNQLRARLTALSEALA</sequence>
<dbReference type="EMBL" id="LR134117">
    <property type="protein sequence ID" value="VDZ63193.1"/>
    <property type="molecule type" value="Genomic_DNA"/>
</dbReference>
<evidence type="ECO:0000313" key="2">
    <source>
        <dbReference type="Proteomes" id="UP000281391"/>
    </source>
</evidence>
<proteinExistence type="predicted"/>
<gene>
    <name evidence="1" type="ORF">NCTC11214_04360</name>
</gene>
<accession>A0A447KYN4</accession>
<name>A0A447KYN4_SEROD</name>